<evidence type="ECO:0000256" key="4">
    <source>
        <dbReference type="ARBA" id="ARBA00023295"/>
    </source>
</evidence>
<evidence type="ECO:0000256" key="2">
    <source>
        <dbReference type="ARBA" id="ARBA00022801"/>
    </source>
</evidence>
<dbReference type="InterPro" id="IPR001701">
    <property type="entry name" value="Glyco_hydro_9"/>
</dbReference>
<protein>
    <recommendedName>
        <fullName evidence="7">Endoglucanase</fullName>
        <ecNumber evidence="7">3.2.1.4</ecNumber>
    </recommendedName>
</protein>
<dbReference type="Proteomes" id="UP000515679">
    <property type="component" value="Chromosome"/>
</dbReference>
<dbReference type="GO" id="GO:0008810">
    <property type="term" value="F:cellulase activity"/>
    <property type="evidence" value="ECO:0007669"/>
    <property type="project" value="UniProtKB-EC"/>
</dbReference>
<organism evidence="11 12">
    <name type="scientific">Cohnella cholangitidis</name>
    <dbReference type="NCBI Taxonomy" id="2598458"/>
    <lineage>
        <taxon>Bacteria</taxon>
        <taxon>Bacillati</taxon>
        <taxon>Bacillota</taxon>
        <taxon>Bacilli</taxon>
        <taxon>Bacillales</taxon>
        <taxon>Paenibacillaceae</taxon>
        <taxon>Cohnella</taxon>
    </lineage>
</organism>
<dbReference type="PROSITE" id="PS51257">
    <property type="entry name" value="PROKAR_LIPOPROTEIN"/>
    <property type="match status" value="1"/>
</dbReference>
<feature type="chain" id="PRO_5029033520" description="Endoglucanase" evidence="7">
    <location>
        <begin position="26"/>
        <end position="615"/>
    </location>
</feature>
<evidence type="ECO:0000256" key="6">
    <source>
        <dbReference type="PROSITE-ProRule" id="PRU10060"/>
    </source>
</evidence>
<feature type="domain" description="Glycoside hydrolase family 9" evidence="9">
    <location>
        <begin position="161"/>
        <end position="610"/>
    </location>
</feature>
<evidence type="ECO:0000256" key="1">
    <source>
        <dbReference type="ARBA" id="ARBA00007072"/>
    </source>
</evidence>
<feature type="domain" description="Cellulase Ig-like" evidence="10">
    <location>
        <begin position="69"/>
        <end position="149"/>
    </location>
</feature>
<evidence type="ECO:0000259" key="10">
    <source>
        <dbReference type="Pfam" id="PF02927"/>
    </source>
</evidence>
<reference evidence="11 12" key="1">
    <citation type="submission" date="2019-07" db="EMBL/GenBank/DDBJ databases">
        <authorList>
            <person name="Kim J.K."/>
            <person name="Cheong H.-M."/>
            <person name="Choi Y."/>
            <person name="Hwang K.J."/>
            <person name="Lee S."/>
            <person name="Choi C."/>
        </authorList>
    </citation>
    <scope>NUCLEOTIDE SEQUENCE [LARGE SCALE GENOMIC DNA]</scope>
    <source>
        <strain evidence="11 12">KS 22</strain>
    </source>
</reference>
<dbReference type="AlphaFoldDB" id="A0A7G5C1M4"/>
<dbReference type="InterPro" id="IPR008928">
    <property type="entry name" value="6-hairpin_glycosidase_sf"/>
</dbReference>
<dbReference type="EC" id="3.2.1.4" evidence="7"/>
<keyword evidence="7" id="KW-0732">Signal</keyword>
<dbReference type="PANTHER" id="PTHR22298">
    <property type="entry name" value="ENDO-1,4-BETA-GLUCANASE"/>
    <property type="match status" value="1"/>
</dbReference>
<dbReference type="InterPro" id="IPR013783">
    <property type="entry name" value="Ig-like_fold"/>
</dbReference>
<evidence type="ECO:0000259" key="9">
    <source>
        <dbReference type="Pfam" id="PF00759"/>
    </source>
</evidence>
<feature type="compositionally biased region" description="Low complexity" evidence="8">
    <location>
        <begin position="36"/>
        <end position="53"/>
    </location>
</feature>
<dbReference type="InterPro" id="IPR033126">
    <property type="entry name" value="Glyco_hydro_9_Asp/Glu_AS"/>
</dbReference>
<dbReference type="Pfam" id="PF00759">
    <property type="entry name" value="Glyco_hydro_9"/>
    <property type="match status" value="1"/>
</dbReference>
<keyword evidence="2 6" id="KW-0378">Hydrolase</keyword>
<accession>A0A7G5C1M4</accession>
<gene>
    <name evidence="11" type="ORF">FPL14_19400</name>
</gene>
<feature type="active site" evidence="6">
    <location>
        <position position="598"/>
    </location>
</feature>
<evidence type="ECO:0000313" key="11">
    <source>
        <dbReference type="EMBL" id="QMV43108.1"/>
    </source>
</evidence>
<evidence type="ECO:0000256" key="8">
    <source>
        <dbReference type="SAM" id="MobiDB-lite"/>
    </source>
</evidence>
<dbReference type="InterPro" id="IPR014756">
    <property type="entry name" value="Ig_E-set"/>
</dbReference>
<dbReference type="CDD" id="cd02850">
    <property type="entry name" value="E_set_Cellulase_N"/>
    <property type="match status" value="1"/>
</dbReference>
<evidence type="ECO:0000313" key="12">
    <source>
        <dbReference type="Proteomes" id="UP000515679"/>
    </source>
</evidence>
<comment type="similarity">
    <text evidence="1 6 7">Belongs to the glycosyl hydrolase 9 (cellulase E) family.</text>
</comment>
<evidence type="ECO:0000256" key="5">
    <source>
        <dbReference type="ARBA" id="ARBA00023326"/>
    </source>
</evidence>
<dbReference type="Gene3D" id="1.50.10.10">
    <property type="match status" value="1"/>
</dbReference>
<proteinExistence type="inferred from homology"/>
<dbReference type="InterPro" id="IPR004197">
    <property type="entry name" value="Cellulase_Ig-like"/>
</dbReference>
<dbReference type="SUPFAM" id="SSF81296">
    <property type="entry name" value="E set domains"/>
    <property type="match status" value="1"/>
</dbReference>
<dbReference type="KEGG" id="cchl:FPL14_19400"/>
<comment type="catalytic activity">
    <reaction evidence="7">
        <text>Endohydrolysis of (1-&gt;4)-beta-D-glucosidic linkages in cellulose, lichenin and cereal beta-D-glucans.</text>
        <dbReference type="EC" id="3.2.1.4"/>
    </reaction>
</comment>
<keyword evidence="5 6" id="KW-0624">Polysaccharide degradation</keyword>
<sequence length="615" mass="67443">MGRMKKRAIKIVALSIFVSGIAALAGCTNGSEQTRTASPSASKASPPSPTAAAGEAQSPEGDEPARKLRIHLNQVGYLPDGPKVVVVAADEPFGELNISVTDRKNHWNNVWKGTIPAARKDDISGDWVSQADFGELTADGRYEVEVAGNVSVPFFIHTEVYNELFLNVARSYRLQRSGEPIDDPLLGLKLLPGHLQDKEATLFYKDEQGRQPVIDVHGGWYDAGDYGKYIPVAAVTVAQLLLAYELRPEFFADKKFLQDAEKSGWKHAAEAPDALAEVKFELDWMLRMQREDGAVYHKVSGGAFPEFILPAEDVQDRTVYGMSTYGTAMFAAATAMAARIYEPFDSAYATELLKSSKKAQAWLDSHPDAYFRMDEGQNTGSGPYDKSTDREERFWALAELLKTTEDEGYAGKLTSRYADLLESRPTFVSWNNTHLLGQWAMATASRSPEAAKDATARAIVGAADEICARVGTDAYRSALLSKEYSWASNKNALAEAELMLLANELKPSADYEDAAADQLHFVLGRNAMGMSYVTGAGTRYPLHPHHRISAVSGIPVRGLIVGGPNQYMNDPVLEKMTDLGLPPAKSYIDDVLSYASNEYAIDYNAPLFFTLAFQE</sequence>
<dbReference type="Pfam" id="PF02927">
    <property type="entry name" value="CelD_N"/>
    <property type="match status" value="1"/>
</dbReference>
<keyword evidence="3 6" id="KW-0119">Carbohydrate metabolism</keyword>
<dbReference type="PROSITE" id="PS00698">
    <property type="entry name" value="GH9_3"/>
    <property type="match status" value="1"/>
</dbReference>
<keyword evidence="7" id="KW-0136">Cellulose degradation</keyword>
<keyword evidence="12" id="KW-1185">Reference proteome</keyword>
<feature type="signal peptide" evidence="7">
    <location>
        <begin position="1"/>
        <end position="25"/>
    </location>
</feature>
<evidence type="ECO:0000256" key="3">
    <source>
        <dbReference type="ARBA" id="ARBA00023277"/>
    </source>
</evidence>
<dbReference type="EMBL" id="CP041969">
    <property type="protein sequence ID" value="QMV43108.1"/>
    <property type="molecule type" value="Genomic_DNA"/>
</dbReference>
<evidence type="ECO:0000256" key="7">
    <source>
        <dbReference type="RuleBase" id="RU361166"/>
    </source>
</evidence>
<name>A0A7G5C1M4_9BACL</name>
<feature type="active site" evidence="6">
    <location>
        <position position="589"/>
    </location>
</feature>
<dbReference type="Gene3D" id="2.60.40.10">
    <property type="entry name" value="Immunoglobulins"/>
    <property type="match status" value="1"/>
</dbReference>
<keyword evidence="4 6" id="KW-0326">Glycosidase</keyword>
<dbReference type="InterPro" id="IPR012341">
    <property type="entry name" value="6hp_glycosidase-like_sf"/>
</dbReference>
<dbReference type="GO" id="GO:0030245">
    <property type="term" value="P:cellulose catabolic process"/>
    <property type="evidence" value="ECO:0007669"/>
    <property type="project" value="UniProtKB-KW"/>
</dbReference>
<feature type="region of interest" description="Disordered" evidence="8">
    <location>
        <begin position="30"/>
        <end position="63"/>
    </location>
</feature>
<dbReference type="SUPFAM" id="SSF48208">
    <property type="entry name" value="Six-hairpin glycosidases"/>
    <property type="match status" value="1"/>
</dbReference>